<dbReference type="InterPro" id="IPR000620">
    <property type="entry name" value="EamA_dom"/>
</dbReference>
<name>A0A4V2YXH3_9ACTN</name>
<evidence type="ECO:0000259" key="4">
    <source>
        <dbReference type="Pfam" id="PF00892"/>
    </source>
</evidence>
<dbReference type="PANTHER" id="PTHR12715">
    <property type="entry name" value="TRANSPORTER, DRUG/METABOLITE EXPORTER FAMILY"/>
    <property type="match status" value="1"/>
</dbReference>
<feature type="region of interest" description="Disordered" evidence="2">
    <location>
        <begin position="285"/>
        <end position="311"/>
    </location>
</feature>
<feature type="domain" description="EamA" evidence="4">
    <location>
        <begin position="10"/>
        <end position="138"/>
    </location>
</feature>
<feature type="transmembrane region" description="Helical" evidence="3">
    <location>
        <begin position="71"/>
        <end position="89"/>
    </location>
</feature>
<gene>
    <name evidence="5" type="ORF">E1293_05185</name>
</gene>
<organism evidence="5 6">
    <name type="scientific">Actinomadura darangshiensis</name>
    <dbReference type="NCBI Taxonomy" id="705336"/>
    <lineage>
        <taxon>Bacteria</taxon>
        <taxon>Bacillati</taxon>
        <taxon>Actinomycetota</taxon>
        <taxon>Actinomycetes</taxon>
        <taxon>Streptosporangiales</taxon>
        <taxon>Thermomonosporaceae</taxon>
        <taxon>Actinomadura</taxon>
    </lineage>
</organism>
<keyword evidence="6" id="KW-1185">Reference proteome</keyword>
<comment type="caution">
    <text evidence="5">The sequence shown here is derived from an EMBL/GenBank/DDBJ whole genome shotgun (WGS) entry which is preliminary data.</text>
</comment>
<feature type="transmembrane region" description="Helical" evidence="3">
    <location>
        <begin position="101"/>
        <end position="118"/>
    </location>
</feature>
<sequence length="311" mass="31902">MISPQRDSRGDAGLAATVLTWAAAFPAIRVGLDGYTPWALGLLRLAAASATLGLVAAVFRPGLPHRRHWPRLVVCGLVGQTLYQLFLMIGEVSVPPGTASVLIATAPIFSVVAAAVLLRERLGPHWRGFLLAFAGAVVAGASLGLGGGAAALIVVAAAACQGLYHVAVKPVAEQLGALAATTWSVWAGCLLGLPALPALLSDAATASRSSTLAAVFLGVVPSGLGYLAWSDALARTTITRSTVALYLVPGVAMLLSWAWLRDPPTVLAVIGGLLAIGGVTLVRRQPSPPAPRSVPSQGARPAPIRDPERRP</sequence>
<dbReference type="OrthoDB" id="3744378at2"/>
<proteinExistence type="inferred from homology"/>
<dbReference type="GO" id="GO:0016020">
    <property type="term" value="C:membrane"/>
    <property type="evidence" value="ECO:0007669"/>
    <property type="project" value="InterPro"/>
</dbReference>
<evidence type="ECO:0000256" key="2">
    <source>
        <dbReference type="SAM" id="MobiDB-lite"/>
    </source>
</evidence>
<dbReference type="Pfam" id="PF00892">
    <property type="entry name" value="EamA"/>
    <property type="match status" value="2"/>
</dbReference>
<feature type="transmembrane region" description="Helical" evidence="3">
    <location>
        <begin position="241"/>
        <end position="260"/>
    </location>
</feature>
<dbReference type="AlphaFoldDB" id="A0A4V2YXH3"/>
<feature type="transmembrane region" description="Helical" evidence="3">
    <location>
        <begin position="149"/>
        <end position="168"/>
    </location>
</feature>
<dbReference type="InterPro" id="IPR052756">
    <property type="entry name" value="Alkyne_AA_exporter"/>
</dbReference>
<dbReference type="PANTHER" id="PTHR12715:SF4">
    <property type="entry name" value="EAMA DOMAIN-CONTAINING PROTEIN"/>
    <property type="match status" value="1"/>
</dbReference>
<comment type="similarity">
    <text evidence="1">Belongs to the EamA transporter family.</text>
</comment>
<feature type="transmembrane region" description="Helical" evidence="3">
    <location>
        <begin position="175"/>
        <end position="200"/>
    </location>
</feature>
<evidence type="ECO:0000313" key="6">
    <source>
        <dbReference type="Proteomes" id="UP000295578"/>
    </source>
</evidence>
<dbReference type="SUPFAM" id="SSF103481">
    <property type="entry name" value="Multidrug resistance efflux transporter EmrE"/>
    <property type="match status" value="2"/>
</dbReference>
<reference evidence="5 6" key="1">
    <citation type="submission" date="2019-03" db="EMBL/GenBank/DDBJ databases">
        <title>Draft genome sequences of novel Actinobacteria.</title>
        <authorList>
            <person name="Sahin N."/>
            <person name="Ay H."/>
            <person name="Saygin H."/>
        </authorList>
    </citation>
    <scope>NUCLEOTIDE SEQUENCE [LARGE SCALE GENOMIC DNA]</scope>
    <source>
        <strain evidence="5 6">DSM 45941</strain>
    </source>
</reference>
<feature type="transmembrane region" description="Helical" evidence="3">
    <location>
        <begin position="12"/>
        <end position="32"/>
    </location>
</feature>
<feature type="domain" description="EamA" evidence="4">
    <location>
        <begin position="150"/>
        <end position="282"/>
    </location>
</feature>
<dbReference type="EMBL" id="SMKY01000013">
    <property type="protein sequence ID" value="TDD89327.1"/>
    <property type="molecule type" value="Genomic_DNA"/>
</dbReference>
<accession>A0A4V2YXH3</accession>
<evidence type="ECO:0000256" key="1">
    <source>
        <dbReference type="ARBA" id="ARBA00007362"/>
    </source>
</evidence>
<feature type="transmembrane region" description="Helical" evidence="3">
    <location>
        <begin position="212"/>
        <end position="229"/>
    </location>
</feature>
<keyword evidence="3" id="KW-0472">Membrane</keyword>
<protein>
    <submittedName>
        <fullName evidence="5">DMT family transporter</fullName>
    </submittedName>
</protein>
<evidence type="ECO:0000256" key="3">
    <source>
        <dbReference type="SAM" id="Phobius"/>
    </source>
</evidence>
<keyword evidence="3" id="KW-1133">Transmembrane helix</keyword>
<keyword evidence="3" id="KW-0812">Transmembrane</keyword>
<feature type="transmembrane region" description="Helical" evidence="3">
    <location>
        <begin position="125"/>
        <end position="143"/>
    </location>
</feature>
<feature type="transmembrane region" description="Helical" evidence="3">
    <location>
        <begin position="38"/>
        <end position="59"/>
    </location>
</feature>
<dbReference type="RefSeq" id="WP_132194339.1">
    <property type="nucleotide sequence ID" value="NZ_SMKY01000013.1"/>
</dbReference>
<evidence type="ECO:0000313" key="5">
    <source>
        <dbReference type="EMBL" id="TDD89327.1"/>
    </source>
</evidence>
<feature type="transmembrane region" description="Helical" evidence="3">
    <location>
        <begin position="266"/>
        <end position="282"/>
    </location>
</feature>
<dbReference type="InterPro" id="IPR037185">
    <property type="entry name" value="EmrE-like"/>
</dbReference>
<dbReference type="Proteomes" id="UP000295578">
    <property type="component" value="Unassembled WGS sequence"/>
</dbReference>